<dbReference type="Pfam" id="PF20906">
    <property type="entry name" value="S-Me-THD_C"/>
    <property type="match status" value="1"/>
</dbReference>
<name>A0ABT7MW40_9MICO</name>
<evidence type="ECO:0000313" key="3">
    <source>
        <dbReference type="EMBL" id="MDL9978663.1"/>
    </source>
</evidence>
<dbReference type="RefSeq" id="WP_286287273.1">
    <property type="nucleotide sequence ID" value="NZ_JASXSZ010000001.1"/>
</dbReference>
<evidence type="ECO:0000259" key="1">
    <source>
        <dbReference type="Pfam" id="PF06032"/>
    </source>
</evidence>
<dbReference type="InterPro" id="IPR024071">
    <property type="entry name" value="S-Me-THD_C_sf"/>
</dbReference>
<feature type="domain" description="S-Me-THD-like C-terminal" evidence="2">
    <location>
        <begin position="166"/>
        <end position="354"/>
    </location>
</feature>
<dbReference type="InterPro" id="IPR048350">
    <property type="entry name" value="S-Me-THD-like_C"/>
</dbReference>
<feature type="domain" description="S-Me-THD N-terminal" evidence="1">
    <location>
        <begin position="8"/>
        <end position="163"/>
    </location>
</feature>
<dbReference type="InterPro" id="IPR027479">
    <property type="entry name" value="S-Me-THD_N_sf"/>
</dbReference>
<keyword evidence="4" id="KW-1185">Reference proteome</keyword>
<sequence length="354" mass="37331">MREINVENLADMARGAAILGTGGGGDPYVGLLLAEQAIRRHGPVTLLSADEVSDDATVVPSAFMGAPTVMLEKLPTGNEMVTSLRAIESVIGRRATHTVSLEAGGLNSMIPIVTAAELGIPLIDADGMGRAYPELQMLIPTLGGITASPMALADERGNAVAFNTIDNAWAERLARSVVTDMGCSGGMSLYVLTGRQLKDLMVHDTLTLCEEIGHAVRLARESHEDPVLAAVSVTGGRQLFQGKITDVERNTVGGFARGLARLDGVGGDVGATLEIDFQNENLVARRGGEVLASVPDLISVLDTESGEAVTTEKLRYGLRVSVIASPCDPRWRSPEGLELAGPAYFGYAHEYQPV</sequence>
<protein>
    <submittedName>
        <fullName evidence="3">DUF917 domain-containing protein</fullName>
    </submittedName>
</protein>
<proteinExistence type="predicted"/>
<dbReference type="Pfam" id="PF06032">
    <property type="entry name" value="S-Me-THD_N"/>
    <property type="match status" value="1"/>
</dbReference>
<dbReference type="InterPro" id="IPR010318">
    <property type="entry name" value="S-Me-THD_N"/>
</dbReference>
<dbReference type="Gene3D" id="2.40.390.10">
    <property type="entry name" value="CV3147-like"/>
    <property type="match status" value="1"/>
</dbReference>
<evidence type="ECO:0000259" key="2">
    <source>
        <dbReference type="Pfam" id="PF20906"/>
    </source>
</evidence>
<dbReference type="Proteomes" id="UP001235064">
    <property type="component" value="Unassembled WGS sequence"/>
</dbReference>
<evidence type="ECO:0000313" key="4">
    <source>
        <dbReference type="Proteomes" id="UP001235064"/>
    </source>
</evidence>
<organism evidence="3 4">
    <name type="scientific">Microbacterium candidum</name>
    <dbReference type="NCBI Taxonomy" id="3041922"/>
    <lineage>
        <taxon>Bacteria</taxon>
        <taxon>Bacillati</taxon>
        <taxon>Actinomycetota</taxon>
        <taxon>Actinomycetes</taxon>
        <taxon>Micrococcales</taxon>
        <taxon>Microbacteriaceae</taxon>
        <taxon>Microbacterium</taxon>
    </lineage>
</organism>
<dbReference type="Gene3D" id="3.40.1610.10">
    <property type="entry name" value="CV3147-like domain"/>
    <property type="match status" value="1"/>
</dbReference>
<accession>A0ABT7MW40</accession>
<reference evidence="3 4" key="1">
    <citation type="submission" date="2023-06" db="EMBL/GenBank/DDBJ databases">
        <title>Microbacterium sp. nov., isolated from a waste landfill.</title>
        <authorList>
            <person name="Wen W."/>
        </authorList>
    </citation>
    <scope>NUCLEOTIDE SEQUENCE [LARGE SCALE GENOMIC DNA]</scope>
    <source>
        <strain evidence="3 4">ASV49</strain>
    </source>
</reference>
<gene>
    <name evidence="3" type="ORF">QSV35_04925</name>
</gene>
<dbReference type="SUPFAM" id="SSF160991">
    <property type="entry name" value="CV3147-like"/>
    <property type="match status" value="1"/>
</dbReference>
<comment type="caution">
    <text evidence="3">The sequence shown here is derived from an EMBL/GenBank/DDBJ whole genome shotgun (WGS) entry which is preliminary data.</text>
</comment>
<dbReference type="EMBL" id="JASXSZ010000001">
    <property type="protein sequence ID" value="MDL9978663.1"/>
    <property type="molecule type" value="Genomic_DNA"/>
</dbReference>